<dbReference type="Proteomes" id="UP000054560">
    <property type="component" value="Unassembled WGS sequence"/>
</dbReference>
<evidence type="ECO:0000313" key="2">
    <source>
        <dbReference type="EMBL" id="KNC74753.1"/>
    </source>
</evidence>
<name>A0A0L0FFD7_9EUKA</name>
<protein>
    <recommendedName>
        <fullName evidence="1">Tuberin N-terminal domain-containing protein</fullName>
    </recommendedName>
</protein>
<proteinExistence type="predicted"/>
<dbReference type="GeneID" id="25913213"/>
<dbReference type="RefSeq" id="XP_014148655.1">
    <property type="nucleotide sequence ID" value="XM_014293180.1"/>
</dbReference>
<accession>A0A0L0FFD7</accession>
<feature type="domain" description="Tuberin N-terminal" evidence="1">
    <location>
        <begin position="4"/>
        <end position="96"/>
    </location>
</feature>
<dbReference type="AlphaFoldDB" id="A0A0L0FFD7"/>
<organism evidence="2 3">
    <name type="scientific">Sphaeroforma arctica JP610</name>
    <dbReference type="NCBI Taxonomy" id="667725"/>
    <lineage>
        <taxon>Eukaryota</taxon>
        <taxon>Ichthyosporea</taxon>
        <taxon>Ichthyophonida</taxon>
        <taxon>Sphaeroforma</taxon>
    </lineage>
</organism>
<reference evidence="2 3" key="1">
    <citation type="submission" date="2011-02" db="EMBL/GenBank/DDBJ databases">
        <title>The Genome Sequence of Sphaeroforma arctica JP610.</title>
        <authorList>
            <consortium name="The Broad Institute Genome Sequencing Platform"/>
            <person name="Russ C."/>
            <person name="Cuomo C."/>
            <person name="Young S.K."/>
            <person name="Zeng Q."/>
            <person name="Gargeya S."/>
            <person name="Alvarado L."/>
            <person name="Berlin A."/>
            <person name="Chapman S.B."/>
            <person name="Chen Z."/>
            <person name="Freedman E."/>
            <person name="Gellesch M."/>
            <person name="Goldberg J."/>
            <person name="Griggs A."/>
            <person name="Gujja S."/>
            <person name="Heilman E."/>
            <person name="Heiman D."/>
            <person name="Howarth C."/>
            <person name="Mehta T."/>
            <person name="Neiman D."/>
            <person name="Pearson M."/>
            <person name="Roberts A."/>
            <person name="Saif S."/>
            <person name="Shea T."/>
            <person name="Shenoy N."/>
            <person name="Sisk P."/>
            <person name="Stolte C."/>
            <person name="Sykes S."/>
            <person name="White J."/>
            <person name="Yandava C."/>
            <person name="Burger G."/>
            <person name="Gray M.W."/>
            <person name="Holland P.W.H."/>
            <person name="King N."/>
            <person name="Lang F.B.F."/>
            <person name="Roger A.J."/>
            <person name="Ruiz-Trillo I."/>
            <person name="Haas B."/>
            <person name="Nusbaum C."/>
            <person name="Birren B."/>
        </authorList>
    </citation>
    <scope>NUCLEOTIDE SEQUENCE [LARGE SCALE GENOMIC DNA]</scope>
    <source>
        <strain evidence="2 3">JP610</strain>
    </source>
</reference>
<dbReference type="InterPro" id="IPR024584">
    <property type="entry name" value="Tuberin_N"/>
</dbReference>
<dbReference type="Pfam" id="PF11864">
    <property type="entry name" value="DUF3384"/>
    <property type="match status" value="1"/>
</dbReference>
<evidence type="ECO:0000259" key="1">
    <source>
        <dbReference type="Pfam" id="PF11864"/>
    </source>
</evidence>
<feature type="non-terminal residue" evidence="2">
    <location>
        <position position="121"/>
    </location>
</feature>
<sequence>MRDSSFRHHIDGVLQKIEDLYTADPKFKGASDQCIEMFDMYRNDRSEESVLLWLGHYKSLLEPSRDGSVARTCRMMDNYFVDENRPAVRMKALSILQELIVAVRPMSSELFLRDIILVYLK</sequence>
<evidence type="ECO:0000313" key="3">
    <source>
        <dbReference type="Proteomes" id="UP000054560"/>
    </source>
</evidence>
<dbReference type="EMBL" id="KQ244118">
    <property type="protein sequence ID" value="KNC74753.1"/>
    <property type="molecule type" value="Genomic_DNA"/>
</dbReference>
<gene>
    <name evidence="2" type="ORF">SARC_12709</name>
</gene>
<keyword evidence="3" id="KW-1185">Reference proteome</keyword>